<dbReference type="InterPro" id="IPR032694">
    <property type="entry name" value="CopC/D"/>
</dbReference>
<evidence type="ECO:0000313" key="7">
    <source>
        <dbReference type="EMBL" id="ASN82523.1"/>
    </source>
</evidence>
<protein>
    <submittedName>
        <fullName evidence="7">Copper resistance protein CopC</fullName>
    </submittedName>
</protein>
<sequence>MNKFLALLTALVLSTTLAHTAVSSISPALNATVTAPKAVVLKFSEPIEVRFSTFRVMAMPAGQAVDAAAKVALAEKADSPKLASLPLNAPALAAQVSVPLKASLKAGRYVVAWTLLSEDGHPVTGHSTFRVK</sequence>
<keyword evidence="8" id="KW-1185">Reference proteome</keyword>
<dbReference type="Pfam" id="PF04234">
    <property type="entry name" value="CopC"/>
    <property type="match status" value="1"/>
</dbReference>
<feature type="domain" description="CopC" evidence="6">
    <location>
        <begin position="19"/>
        <end position="131"/>
    </location>
</feature>
<accession>A0A221T0V2</accession>
<dbReference type="RefSeq" id="WP_022802654.1">
    <property type="nucleotide sequence ID" value="NZ_ATTJ01000002.1"/>
</dbReference>
<dbReference type="GO" id="GO:0005886">
    <property type="term" value="C:plasma membrane"/>
    <property type="evidence" value="ECO:0007669"/>
    <property type="project" value="TreeGrafter"/>
</dbReference>
<evidence type="ECO:0000256" key="1">
    <source>
        <dbReference type="ARBA" id="ARBA00004196"/>
    </source>
</evidence>
<dbReference type="AlphaFoldDB" id="A0A221T0V2"/>
<dbReference type="EMBL" id="CP021082">
    <property type="protein sequence ID" value="ASN82523.1"/>
    <property type="molecule type" value="Genomic_DNA"/>
</dbReference>
<gene>
    <name evidence="7" type="ORF">DFI_15195</name>
</gene>
<dbReference type="GO" id="GO:0030313">
    <property type="term" value="C:cell envelope"/>
    <property type="evidence" value="ECO:0007669"/>
    <property type="project" value="UniProtKB-SubCell"/>
</dbReference>
<dbReference type="KEGG" id="dfc:DFI_15195"/>
<dbReference type="STRING" id="317577.GCA_000419625_03166"/>
<dbReference type="PANTHER" id="PTHR34820">
    <property type="entry name" value="INNER MEMBRANE PROTEIN YEBZ"/>
    <property type="match status" value="1"/>
</dbReference>
<dbReference type="GO" id="GO:0042597">
    <property type="term" value="C:periplasmic space"/>
    <property type="evidence" value="ECO:0007669"/>
    <property type="project" value="InterPro"/>
</dbReference>
<reference evidence="7 8" key="1">
    <citation type="submission" date="2017-05" db="EMBL/GenBank/DDBJ databases">
        <title>The complete genome sequence of Deinococcus ficus isolated from the rhizosphere of the Ficus religiosa L. in Taiwan.</title>
        <authorList>
            <person name="Wu K.-M."/>
            <person name="Liao T.-L."/>
            <person name="Liu Y.-M."/>
            <person name="Young C.-C."/>
            <person name="Tsai S.-F."/>
        </authorList>
    </citation>
    <scope>NUCLEOTIDE SEQUENCE [LARGE SCALE GENOMIC DNA]</scope>
    <source>
        <strain evidence="7 8">CC-FR2-10</strain>
        <plasmid evidence="8">pdfi1</plasmid>
    </source>
</reference>
<organism evidence="7 8">
    <name type="scientific">Deinococcus ficus</name>
    <dbReference type="NCBI Taxonomy" id="317577"/>
    <lineage>
        <taxon>Bacteria</taxon>
        <taxon>Thermotogati</taxon>
        <taxon>Deinococcota</taxon>
        <taxon>Deinococci</taxon>
        <taxon>Deinococcales</taxon>
        <taxon>Deinococcaceae</taxon>
        <taxon>Deinococcus</taxon>
    </lineage>
</organism>
<keyword evidence="7" id="KW-0614">Plasmid</keyword>
<evidence type="ECO:0000256" key="2">
    <source>
        <dbReference type="ARBA" id="ARBA00022723"/>
    </source>
</evidence>
<keyword evidence="3 5" id="KW-0732">Signal</keyword>
<comment type="subcellular location">
    <subcellularLocation>
        <location evidence="1">Cell envelope</location>
    </subcellularLocation>
</comment>
<dbReference type="Proteomes" id="UP000259030">
    <property type="component" value="Plasmid pDFI1"/>
</dbReference>
<keyword evidence="4" id="KW-0186">Copper</keyword>
<dbReference type="InterPro" id="IPR014755">
    <property type="entry name" value="Cu-Rt/internalin_Ig-like"/>
</dbReference>
<dbReference type="Gene3D" id="2.60.40.1220">
    <property type="match status" value="1"/>
</dbReference>
<evidence type="ECO:0000313" key="8">
    <source>
        <dbReference type="Proteomes" id="UP000259030"/>
    </source>
</evidence>
<proteinExistence type="predicted"/>
<evidence type="ECO:0000256" key="5">
    <source>
        <dbReference type="SAM" id="SignalP"/>
    </source>
</evidence>
<geneLocation type="plasmid" evidence="8">
    <name>pdfi1</name>
</geneLocation>
<dbReference type="InterPro" id="IPR007348">
    <property type="entry name" value="CopC_dom"/>
</dbReference>
<dbReference type="SUPFAM" id="SSF81296">
    <property type="entry name" value="E set domains"/>
    <property type="match status" value="1"/>
</dbReference>
<dbReference type="PANTHER" id="PTHR34820:SF4">
    <property type="entry name" value="INNER MEMBRANE PROTEIN YEBZ"/>
    <property type="match status" value="1"/>
</dbReference>
<keyword evidence="2" id="KW-0479">Metal-binding</keyword>
<dbReference type="OrthoDB" id="2353937at2"/>
<dbReference type="GO" id="GO:0046688">
    <property type="term" value="P:response to copper ion"/>
    <property type="evidence" value="ECO:0007669"/>
    <property type="project" value="InterPro"/>
</dbReference>
<dbReference type="InterPro" id="IPR014756">
    <property type="entry name" value="Ig_E-set"/>
</dbReference>
<dbReference type="GO" id="GO:0005507">
    <property type="term" value="F:copper ion binding"/>
    <property type="evidence" value="ECO:0007669"/>
    <property type="project" value="InterPro"/>
</dbReference>
<feature type="chain" id="PRO_5011267240" evidence="5">
    <location>
        <begin position="21"/>
        <end position="132"/>
    </location>
</feature>
<evidence type="ECO:0000256" key="3">
    <source>
        <dbReference type="ARBA" id="ARBA00022729"/>
    </source>
</evidence>
<evidence type="ECO:0000259" key="6">
    <source>
        <dbReference type="Pfam" id="PF04234"/>
    </source>
</evidence>
<evidence type="ECO:0000256" key="4">
    <source>
        <dbReference type="ARBA" id="ARBA00023008"/>
    </source>
</evidence>
<dbReference type="GO" id="GO:0006825">
    <property type="term" value="P:copper ion transport"/>
    <property type="evidence" value="ECO:0007669"/>
    <property type="project" value="InterPro"/>
</dbReference>
<name>A0A221T0V2_9DEIO</name>
<feature type="signal peptide" evidence="5">
    <location>
        <begin position="1"/>
        <end position="20"/>
    </location>
</feature>